<comment type="caution">
    <text evidence="7">The sequence shown here is derived from an EMBL/GenBank/DDBJ whole genome shotgun (WGS) entry which is preliminary data.</text>
</comment>
<keyword evidence="8" id="KW-1185">Reference proteome</keyword>
<evidence type="ECO:0000256" key="3">
    <source>
        <dbReference type="ARBA" id="ARBA00022729"/>
    </source>
</evidence>
<dbReference type="GO" id="GO:0008239">
    <property type="term" value="F:dipeptidyl-peptidase activity"/>
    <property type="evidence" value="ECO:0007669"/>
    <property type="project" value="TreeGrafter"/>
</dbReference>
<dbReference type="InterPro" id="IPR008758">
    <property type="entry name" value="Peptidase_S28"/>
</dbReference>
<dbReference type="EMBL" id="JAYWIO010000005">
    <property type="protein sequence ID" value="KAK7261276.1"/>
    <property type="molecule type" value="Genomic_DNA"/>
</dbReference>
<sequence length="374" mass="41828">MEHPRLLLFTFLIYSTYVTATHSLTIPRLSVIPEWERTVQDPAAIVASDTVDVKTFYYEQTLDHFNYRPESYTTFQQRYLMNFKYWSGANSSAPIFAYLGAEESIDNSPTNIGFLTDNAASFNALLVYIEHRYYGKSVPFGSREEAFKNANTLGYFNSAQAIADYAEVIIHIKKTLRAEKSPVIVIGGSYGGQLAAWFRLKYPHLTIGALASSAPILYFDNITPQSGYYDVVSRDFREASETCYETILKSWYEIDKVASQPNGLSILSQRFNTCRSLNDASELKNYLITMYGYAAQYDLPPQYPVTTICGGIDGASFGSDILSKIAAGLVAFRGYGTCKVNGPTIVSDTSVGWRWQSSIDEVQFMGRFGISLKG</sequence>
<evidence type="ECO:0000256" key="4">
    <source>
        <dbReference type="ARBA" id="ARBA00022801"/>
    </source>
</evidence>
<evidence type="ECO:0000256" key="6">
    <source>
        <dbReference type="SAM" id="SignalP"/>
    </source>
</evidence>
<evidence type="ECO:0000256" key="1">
    <source>
        <dbReference type="ARBA" id="ARBA00011079"/>
    </source>
</evidence>
<feature type="chain" id="PRO_5042839890" evidence="6">
    <location>
        <begin position="21"/>
        <end position="374"/>
    </location>
</feature>
<dbReference type="AlphaFoldDB" id="A0AAN9EQ09"/>
<keyword evidence="3 6" id="KW-0732">Signal</keyword>
<dbReference type="GO" id="GO:0006508">
    <property type="term" value="P:proteolysis"/>
    <property type="evidence" value="ECO:0007669"/>
    <property type="project" value="UniProtKB-KW"/>
</dbReference>
<dbReference type="Pfam" id="PF05577">
    <property type="entry name" value="Peptidase_S28"/>
    <property type="match status" value="1"/>
</dbReference>
<dbReference type="GO" id="GO:0070008">
    <property type="term" value="F:serine-type exopeptidase activity"/>
    <property type="evidence" value="ECO:0007669"/>
    <property type="project" value="InterPro"/>
</dbReference>
<feature type="signal peptide" evidence="6">
    <location>
        <begin position="1"/>
        <end position="20"/>
    </location>
</feature>
<evidence type="ECO:0000256" key="2">
    <source>
        <dbReference type="ARBA" id="ARBA00022670"/>
    </source>
</evidence>
<dbReference type="PANTHER" id="PTHR11010:SF96">
    <property type="entry name" value="LYSOSOMAL PRO-X CARBOXYPEPTIDASE-LIKE ISOFORM X1"/>
    <property type="match status" value="1"/>
</dbReference>
<dbReference type="Proteomes" id="UP001372338">
    <property type="component" value="Unassembled WGS sequence"/>
</dbReference>
<comment type="similarity">
    <text evidence="1">Belongs to the peptidase S28 family.</text>
</comment>
<dbReference type="Gene3D" id="3.40.50.1820">
    <property type="entry name" value="alpha/beta hydrolase"/>
    <property type="match status" value="1"/>
</dbReference>
<dbReference type="InterPro" id="IPR029058">
    <property type="entry name" value="AB_hydrolase_fold"/>
</dbReference>
<keyword evidence="2" id="KW-0645">Protease</keyword>
<proteinExistence type="inferred from homology"/>
<keyword evidence="4" id="KW-0378">Hydrolase</keyword>
<evidence type="ECO:0000256" key="5">
    <source>
        <dbReference type="ARBA" id="ARBA00023180"/>
    </source>
</evidence>
<organism evidence="7 8">
    <name type="scientific">Crotalaria pallida</name>
    <name type="common">Smooth rattlebox</name>
    <name type="synonym">Crotalaria striata</name>
    <dbReference type="NCBI Taxonomy" id="3830"/>
    <lineage>
        <taxon>Eukaryota</taxon>
        <taxon>Viridiplantae</taxon>
        <taxon>Streptophyta</taxon>
        <taxon>Embryophyta</taxon>
        <taxon>Tracheophyta</taxon>
        <taxon>Spermatophyta</taxon>
        <taxon>Magnoliopsida</taxon>
        <taxon>eudicotyledons</taxon>
        <taxon>Gunneridae</taxon>
        <taxon>Pentapetalae</taxon>
        <taxon>rosids</taxon>
        <taxon>fabids</taxon>
        <taxon>Fabales</taxon>
        <taxon>Fabaceae</taxon>
        <taxon>Papilionoideae</taxon>
        <taxon>50 kb inversion clade</taxon>
        <taxon>genistoids sensu lato</taxon>
        <taxon>core genistoids</taxon>
        <taxon>Crotalarieae</taxon>
        <taxon>Crotalaria</taxon>
    </lineage>
</organism>
<dbReference type="SUPFAM" id="SSF53474">
    <property type="entry name" value="alpha/beta-Hydrolases"/>
    <property type="match status" value="1"/>
</dbReference>
<keyword evidence="5" id="KW-0325">Glycoprotein</keyword>
<evidence type="ECO:0000313" key="8">
    <source>
        <dbReference type="Proteomes" id="UP001372338"/>
    </source>
</evidence>
<evidence type="ECO:0000313" key="7">
    <source>
        <dbReference type="EMBL" id="KAK7261276.1"/>
    </source>
</evidence>
<accession>A0AAN9EQ09</accession>
<reference evidence="7 8" key="1">
    <citation type="submission" date="2024-01" db="EMBL/GenBank/DDBJ databases">
        <title>The genomes of 5 underutilized Papilionoideae crops provide insights into root nodulation and disease resistanc.</title>
        <authorList>
            <person name="Yuan L."/>
        </authorList>
    </citation>
    <scope>NUCLEOTIDE SEQUENCE [LARGE SCALE GENOMIC DNA]</scope>
    <source>
        <strain evidence="7">ZHUSHIDOU_FW_LH</strain>
        <tissue evidence="7">Leaf</tissue>
    </source>
</reference>
<protein>
    <submittedName>
        <fullName evidence="7">Uncharacterized protein</fullName>
    </submittedName>
</protein>
<gene>
    <name evidence="7" type="ORF">RIF29_27585</name>
</gene>
<name>A0AAN9EQ09_CROPI</name>
<dbReference type="PANTHER" id="PTHR11010">
    <property type="entry name" value="PROTEASE S28 PRO-X CARBOXYPEPTIDASE-RELATED"/>
    <property type="match status" value="1"/>
</dbReference>